<dbReference type="EMBL" id="JACHHG010000002">
    <property type="protein sequence ID" value="MBB6097300.1"/>
    <property type="molecule type" value="Genomic_DNA"/>
</dbReference>
<organism evidence="1 2">
    <name type="scientific">Deinobacterium chartae</name>
    <dbReference type="NCBI Taxonomy" id="521158"/>
    <lineage>
        <taxon>Bacteria</taxon>
        <taxon>Thermotogati</taxon>
        <taxon>Deinococcota</taxon>
        <taxon>Deinococci</taxon>
        <taxon>Deinococcales</taxon>
        <taxon>Deinococcaceae</taxon>
        <taxon>Deinobacterium</taxon>
    </lineage>
</organism>
<name>A0A841HYK3_9DEIO</name>
<reference evidence="1 2" key="1">
    <citation type="submission" date="2020-08" db="EMBL/GenBank/DDBJ databases">
        <title>Genomic Encyclopedia of Type Strains, Phase IV (KMG-IV): sequencing the most valuable type-strain genomes for metagenomic binning, comparative biology and taxonomic classification.</title>
        <authorList>
            <person name="Goeker M."/>
        </authorList>
    </citation>
    <scope>NUCLEOTIDE SEQUENCE [LARGE SCALE GENOMIC DNA]</scope>
    <source>
        <strain evidence="1 2">DSM 21458</strain>
    </source>
</reference>
<evidence type="ECO:0000313" key="2">
    <source>
        <dbReference type="Proteomes" id="UP000569951"/>
    </source>
</evidence>
<dbReference type="RefSeq" id="WP_183984562.1">
    <property type="nucleotide sequence ID" value="NZ_JACHHG010000002.1"/>
</dbReference>
<protein>
    <submittedName>
        <fullName evidence="1">Uncharacterized protein</fullName>
    </submittedName>
</protein>
<dbReference type="AlphaFoldDB" id="A0A841HYK3"/>
<accession>A0A841HYK3</accession>
<keyword evidence="2" id="KW-1185">Reference proteome</keyword>
<gene>
    <name evidence="1" type="ORF">HNR42_000714</name>
</gene>
<comment type="caution">
    <text evidence="1">The sequence shown here is derived from an EMBL/GenBank/DDBJ whole genome shotgun (WGS) entry which is preliminary data.</text>
</comment>
<dbReference type="Proteomes" id="UP000569951">
    <property type="component" value="Unassembled WGS sequence"/>
</dbReference>
<sequence>MNRTVPDALLNFWLPDLYFDGAEVVTALRDMPAKAHPLQQRTRPLQQRTRLAAAYRTQRERDHSGRTAVPVDARVVTLLFHAVGHLHGMFARFRRTWPLESCNVMMTVHPESQLASVTFLSKVEDWMEGPIMEDFPGVSFFLDLEDGALLRTMYMR</sequence>
<proteinExistence type="predicted"/>
<evidence type="ECO:0000313" key="1">
    <source>
        <dbReference type="EMBL" id="MBB6097300.1"/>
    </source>
</evidence>